<organismHost>
    <name type="scientific">Phacochoerus aethiopicus</name>
    <name type="common">Warthog</name>
    <dbReference type="NCBI Taxonomy" id="85517"/>
</organismHost>
<reference evidence="1 2" key="1">
    <citation type="submission" date="2019-10" db="EMBL/GenBank/DDBJ databases">
        <authorList>
            <person name="Ndlovu S.S."/>
        </authorList>
    </citation>
    <scope>NUCLEOTIDE SEQUENCE [LARGE SCALE GENOMIC DNA]</scope>
    <source>
        <strain evidence="1">Zaire</strain>
    </source>
</reference>
<protein>
    <submittedName>
        <fullName evidence="1">PDP96R</fullName>
    </submittedName>
</protein>
<organismHost>
    <name type="scientific">Ornithodoros</name>
    <name type="common">relapsing fever ticks</name>
    <dbReference type="NCBI Taxonomy" id="6937"/>
</organismHost>
<organismHost>
    <name type="scientific">Sus scrofa</name>
    <name type="common">Pig</name>
    <dbReference type="NCBI Taxonomy" id="9823"/>
</organismHost>
<organismHost>
    <name type="scientific">Potamochoerus larvatus</name>
    <name type="common">Bushpig</name>
    <dbReference type="NCBI Taxonomy" id="273792"/>
</organismHost>
<proteinExistence type="predicted"/>
<evidence type="ECO:0000313" key="2">
    <source>
        <dbReference type="Proteomes" id="UP000501719"/>
    </source>
</evidence>
<organismHost>
    <name type="scientific">Ornithodoros moubata</name>
    <name type="common">Soft tick</name>
    <name type="synonym">Argasid tick</name>
    <dbReference type="NCBI Taxonomy" id="6938"/>
</organismHost>
<organism evidence="1 2">
    <name type="scientific">African swine fever virus</name>
    <name type="common">ASFV</name>
    <dbReference type="NCBI Taxonomy" id="10497"/>
    <lineage>
        <taxon>Viruses</taxon>
        <taxon>Varidnaviria</taxon>
        <taxon>Bamfordvirae</taxon>
        <taxon>Nucleocytoviricota</taxon>
        <taxon>Pokkesviricetes</taxon>
        <taxon>Asfuvirales</taxon>
        <taxon>Asfarviridae</taxon>
        <taxon>Asfivirus</taxon>
        <taxon>Asfivirus haemorrhagiae</taxon>
    </lineage>
</organism>
<dbReference type="EMBL" id="MN630494">
    <property type="protein sequence ID" value="QST78786.1"/>
    <property type="molecule type" value="Genomic_DNA"/>
</dbReference>
<organismHost>
    <name type="scientific">Phacochoerus africanus</name>
    <name type="common">Warthog</name>
    <dbReference type="NCBI Taxonomy" id="41426"/>
</organismHost>
<name>A0A8A1UDM1_ASF</name>
<accession>A0A8A1UDM1</accession>
<gene>
    <name evidence="1" type="primary">DP96R</name>
</gene>
<sequence length="91" mass="11028">MSCILHLRNRLERIIYLRSRPKCHHQNGLLYIGKVYIVETTCHVVVQEKCPVQTKSFQCLVRDTYCAPCRRMFTKKYLFFWHVSILCTYLW</sequence>
<dbReference type="Proteomes" id="UP000501719">
    <property type="component" value="Segment"/>
</dbReference>
<evidence type="ECO:0000313" key="1">
    <source>
        <dbReference type="EMBL" id="QST78786.1"/>
    </source>
</evidence>